<comment type="similarity">
    <text evidence="3">Belongs to the class-II pyridine nucleotide-disulfide oxidoreductase family.</text>
</comment>
<dbReference type="InterPro" id="IPR023753">
    <property type="entry name" value="FAD/NAD-binding_dom"/>
</dbReference>
<comment type="cofactor">
    <cofactor evidence="3">
        <name>FAD</name>
        <dbReference type="ChEBI" id="CHEBI:57692"/>
    </cofactor>
</comment>
<evidence type="ECO:0000256" key="2">
    <source>
        <dbReference type="ARBA" id="ARBA00023002"/>
    </source>
</evidence>
<reference evidence="5 6" key="1">
    <citation type="submission" date="2023-11" db="EMBL/GenBank/DDBJ databases">
        <title>Analysis of the Genomes of Mucilaginibacter gossypii cycad 4 and M. sabulilitoris SNA2: microbes with the potential for plant growth promotion.</title>
        <authorList>
            <person name="Hirsch A.M."/>
            <person name="Humm E."/>
            <person name="Rubbi M."/>
            <person name="Del Vecchio G."/>
            <person name="Ha S.M."/>
            <person name="Pellegrini M."/>
            <person name="Gunsalus R.P."/>
        </authorList>
    </citation>
    <scope>NUCLEOTIDE SEQUENCE [LARGE SCALE GENOMIC DNA]</scope>
    <source>
        <strain evidence="5 6">SNA2</strain>
    </source>
</reference>
<evidence type="ECO:0000259" key="4">
    <source>
        <dbReference type="Pfam" id="PF07992"/>
    </source>
</evidence>
<comment type="catalytic activity">
    <reaction evidence="3">
        <text>[thioredoxin]-dithiol + NADP(+) = [thioredoxin]-disulfide + NADPH + H(+)</text>
        <dbReference type="Rhea" id="RHEA:20345"/>
        <dbReference type="Rhea" id="RHEA-COMP:10698"/>
        <dbReference type="Rhea" id="RHEA-COMP:10700"/>
        <dbReference type="ChEBI" id="CHEBI:15378"/>
        <dbReference type="ChEBI" id="CHEBI:29950"/>
        <dbReference type="ChEBI" id="CHEBI:50058"/>
        <dbReference type="ChEBI" id="CHEBI:57783"/>
        <dbReference type="ChEBI" id="CHEBI:58349"/>
        <dbReference type="EC" id="1.8.1.9"/>
    </reaction>
</comment>
<evidence type="ECO:0000256" key="1">
    <source>
        <dbReference type="ARBA" id="ARBA00022630"/>
    </source>
</evidence>
<keyword evidence="1 3" id="KW-0285">Flavoprotein</keyword>
<keyword evidence="6" id="KW-1185">Reference proteome</keyword>
<feature type="domain" description="FAD/NAD(P)-binding" evidence="4">
    <location>
        <begin position="13"/>
        <end position="301"/>
    </location>
</feature>
<evidence type="ECO:0000313" key="5">
    <source>
        <dbReference type="EMBL" id="WPU92225.1"/>
    </source>
</evidence>
<organism evidence="5 6">
    <name type="scientific">Mucilaginibacter sabulilitoris</name>
    <dbReference type="NCBI Taxonomy" id="1173583"/>
    <lineage>
        <taxon>Bacteria</taxon>
        <taxon>Pseudomonadati</taxon>
        <taxon>Bacteroidota</taxon>
        <taxon>Sphingobacteriia</taxon>
        <taxon>Sphingobacteriales</taxon>
        <taxon>Sphingobacteriaceae</taxon>
        <taxon>Mucilaginibacter</taxon>
    </lineage>
</organism>
<proteinExistence type="inferred from homology"/>
<keyword evidence="3" id="KW-0676">Redox-active center</keyword>
<dbReference type="InterPro" id="IPR036188">
    <property type="entry name" value="FAD/NAD-bd_sf"/>
</dbReference>
<keyword evidence="2 3" id="KW-0560">Oxidoreductase</keyword>
<evidence type="ECO:0000313" key="6">
    <source>
        <dbReference type="Proteomes" id="UP001324380"/>
    </source>
</evidence>
<keyword evidence="3" id="KW-0274">FAD</keyword>
<dbReference type="PRINTS" id="PR00469">
    <property type="entry name" value="PNDRDTASEII"/>
</dbReference>
<dbReference type="InterPro" id="IPR050097">
    <property type="entry name" value="Ferredoxin-NADP_redctase_2"/>
</dbReference>
<dbReference type="EMBL" id="CP139558">
    <property type="protein sequence ID" value="WPU92225.1"/>
    <property type="molecule type" value="Genomic_DNA"/>
</dbReference>
<dbReference type="SUPFAM" id="SSF51905">
    <property type="entry name" value="FAD/NAD(P)-binding domain"/>
    <property type="match status" value="1"/>
</dbReference>
<comment type="subunit">
    <text evidence="3">Homodimer.</text>
</comment>
<dbReference type="Pfam" id="PF07992">
    <property type="entry name" value="Pyr_redox_2"/>
    <property type="match status" value="1"/>
</dbReference>
<dbReference type="Proteomes" id="UP001324380">
    <property type="component" value="Chromosome"/>
</dbReference>
<gene>
    <name evidence="5" type="primary">trxB</name>
    <name evidence="5" type="ORF">SNE25_23160</name>
</gene>
<dbReference type="NCBIfam" id="TIGR01292">
    <property type="entry name" value="TRX_reduct"/>
    <property type="match status" value="1"/>
</dbReference>
<name>A0ABZ0TL11_9SPHI</name>
<dbReference type="Gene3D" id="3.50.50.60">
    <property type="entry name" value="FAD/NAD(P)-binding domain"/>
    <property type="match status" value="2"/>
</dbReference>
<dbReference type="InterPro" id="IPR005982">
    <property type="entry name" value="Thioredox_Rdtase"/>
</dbReference>
<dbReference type="PRINTS" id="PR00368">
    <property type="entry name" value="FADPNR"/>
</dbReference>
<accession>A0ABZ0TL11</accession>
<protein>
    <recommendedName>
        <fullName evidence="3">Thioredoxin reductase</fullName>
        <ecNumber evidence="3">1.8.1.9</ecNumber>
    </recommendedName>
</protein>
<dbReference type="GO" id="GO:0004791">
    <property type="term" value="F:thioredoxin-disulfide reductase (NADPH) activity"/>
    <property type="evidence" value="ECO:0007669"/>
    <property type="project" value="UniProtKB-EC"/>
</dbReference>
<dbReference type="PANTHER" id="PTHR48105">
    <property type="entry name" value="THIOREDOXIN REDUCTASE 1-RELATED-RELATED"/>
    <property type="match status" value="1"/>
</dbReference>
<dbReference type="EC" id="1.8.1.9" evidence="3"/>
<evidence type="ECO:0000256" key="3">
    <source>
        <dbReference type="RuleBase" id="RU003880"/>
    </source>
</evidence>
<dbReference type="RefSeq" id="WP_321561387.1">
    <property type="nucleotide sequence ID" value="NZ_CP139558.1"/>
</dbReference>
<sequence length="336" mass="36534">MKMENNYIEHVTCLIIGSGPAGYTAAIYASRADLKPVLYTGLVAGGQLTQTTEVENYPGYPDGITGPAMMENFEKQAARLGTDIRFGYVTSVDFSSLPHKVIIDDSQIITADTIIISTGASAKWLGLESEQKYNGFGVSACAVCDGFFFRGHEVAIVGAGDTAVEEATYLAKLCKKVYMLVRRDEFRASKAMIHRVQNTHNIEVLYNTETKEIIGDGQVVTGVSIFNNKTAEERTLNVTGFFVAIGHHPNTEIFNAWINMDENGYIITQPGSSKTNIEGIFACGDAQDHVYRQAVTAAGTGCMAAIDAERYLSRKLIAEPTEVAVFIDSLKVLPIS</sequence>